<evidence type="ECO:0000313" key="2">
    <source>
        <dbReference type="Proteomes" id="UP000290191"/>
    </source>
</evidence>
<dbReference type="RefSeq" id="WP_129082577.1">
    <property type="nucleotide sequence ID" value="NZ_CP041070.1"/>
</dbReference>
<protein>
    <submittedName>
        <fullName evidence="1">Uncharacterized protein</fullName>
    </submittedName>
</protein>
<comment type="caution">
    <text evidence="1">The sequence shown here is derived from an EMBL/GenBank/DDBJ whole genome shotgun (WGS) entry which is preliminary data.</text>
</comment>
<proteinExistence type="predicted"/>
<organism evidence="1 2">
    <name type="scientific">Halarcobacter anaerophilus</name>
    <dbReference type="NCBI Taxonomy" id="877500"/>
    <lineage>
        <taxon>Bacteria</taxon>
        <taxon>Pseudomonadati</taxon>
        <taxon>Campylobacterota</taxon>
        <taxon>Epsilonproteobacteria</taxon>
        <taxon>Campylobacterales</taxon>
        <taxon>Arcobacteraceae</taxon>
        <taxon>Halarcobacter</taxon>
    </lineage>
</organism>
<evidence type="ECO:0000313" key="1">
    <source>
        <dbReference type="EMBL" id="RXJ62048.1"/>
    </source>
</evidence>
<dbReference type="Proteomes" id="UP000290191">
    <property type="component" value="Unassembled WGS sequence"/>
</dbReference>
<sequence>MKRVIDYEKYFIISEFEEGWGMEDIVCDEQLYDYCLEALFIPEEKIEELSYTANGLEIILCDLESEDISEDWYVNLLKTAKDK</sequence>
<dbReference type="EMBL" id="PDKO01000010">
    <property type="protein sequence ID" value="RXJ62048.1"/>
    <property type="molecule type" value="Genomic_DNA"/>
</dbReference>
<accession>A0A4V1LPQ8</accession>
<gene>
    <name evidence="1" type="ORF">CRV06_11495</name>
</gene>
<dbReference type="AlphaFoldDB" id="A0A4V1LPQ8"/>
<dbReference type="OrthoDB" id="5344275at2"/>
<reference evidence="1 2" key="1">
    <citation type="submission" date="2017-10" db="EMBL/GenBank/DDBJ databases">
        <title>Genomics of the genus Arcobacter.</title>
        <authorList>
            <person name="Perez-Cataluna A."/>
            <person name="Figueras M.J."/>
        </authorList>
    </citation>
    <scope>NUCLEOTIDE SEQUENCE [LARGE SCALE GENOMIC DNA]</scope>
    <source>
        <strain evidence="1 2">DSM 24636</strain>
    </source>
</reference>
<name>A0A4V1LPQ8_9BACT</name>
<keyword evidence="2" id="KW-1185">Reference proteome</keyword>